<name>A0A316TRC3_9BACT</name>
<dbReference type="PANTHER" id="PTHR22726:SF1">
    <property type="entry name" value="METALLOENDOPEPTIDASE OMA1, MITOCHONDRIAL"/>
    <property type="match status" value="1"/>
</dbReference>
<evidence type="ECO:0000256" key="2">
    <source>
        <dbReference type="ARBA" id="ARBA00022670"/>
    </source>
</evidence>
<dbReference type="Pfam" id="PF01435">
    <property type="entry name" value="Peptidase_M48"/>
    <property type="match status" value="1"/>
</dbReference>
<evidence type="ECO:0000313" key="10">
    <source>
        <dbReference type="Proteomes" id="UP000245533"/>
    </source>
</evidence>
<reference evidence="9 10" key="1">
    <citation type="submission" date="2018-05" db="EMBL/GenBank/DDBJ databases">
        <title>Rhodohalobacter halophilus gen. nov., sp. nov., a moderately halophilic member of the family Balneolaceae.</title>
        <authorList>
            <person name="Liu Z.-W."/>
        </authorList>
    </citation>
    <scope>NUCLEOTIDE SEQUENCE [LARGE SCALE GENOMIC DNA]</scope>
    <source>
        <strain evidence="9 10">8A47</strain>
    </source>
</reference>
<evidence type="ECO:0000259" key="8">
    <source>
        <dbReference type="Pfam" id="PF01435"/>
    </source>
</evidence>
<keyword evidence="4" id="KW-0378">Hydrolase</keyword>
<dbReference type="GO" id="GO:0046872">
    <property type="term" value="F:metal ion binding"/>
    <property type="evidence" value="ECO:0007669"/>
    <property type="project" value="UniProtKB-KW"/>
</dbReference>
<feature type="chain" id="PRO_5016427157" evidence="7">
    <location>
        <begin position="24"/>
        <end position="496"/>
    </location>
</feature>
<dbReference type="Proteomes" id="UP000245533">
    <property type="component" value="Unassembled WGS sequence"/>
</dbReference>
<dbReference type="GO" id="GO:0004222">
    <property type="term" value="F:metalloendopeptidase activity"/>
    <property type="evidence" value="ECO:0007669"/>
    <property type="project" value="InterPro"/>
</dbReference>
<dbReference type="GO" id="GO:0051603">
    <property type="term" value="P:proteolysis involved in protein catabolic process"/>
    <property type="evidence" value="ECO:0007669"/>
    <property type="project" value="TreeGrafter"/>
</dbReference>
<dbReference type="OrthoDB" id="9810445at2"/>
<feature type="domain" description="Peptidase M48" evidence="8">
    <location>
        <begin position="92"/>
        <end position="256"/>
    </location>
</feature>
<dbReference type="InterPro" id="IPR001915">
    <property type="entry name" value="Peptidase_M48"/>
</dbReference>
<evidence type="ECO:0000256" key="1">
    <source>
        <dbReference type="ARBA" id="ARBA00001947"/>
    </source>
</evidence>
<dbReference type="AlphaFoldDB" id="A0A316TRC3"/>
<evidence type="ECO:0000256" key="7">
    <source>
        <dbReference type="SAM" id="SignalP"/>
    </source>
</evidence>
<gene>
    <name evidence="9" type="ORF">DDZ15_10455</name>
</gene>
<dbReference type="RefSeq" id="WP_109647034.1">
    <property type="nucleotide sequence ID" value="NZ_QGGB01000007.1"/>
</dbReference>
<evidence type="ECO:0000256" key="6">
    <source>
        <dbReference type="ARBA" id="ARBA00023049"/>
    </source>
</evidence>
<evidence type="ECO:0000256" key="5">
    <source>
        <dbReference type="ARBA" id="ARBA00022833"/>
    </source>
</evidence>
<dbReference type="PROSITE" id="PS51257">
    <property type="entry name" value="PROKAR_LIPOPROTEIN"/>
    <property type="match status" value="1"/>
</dbReference>
<comment type="caution">
    <text evidence="9">The sequence shown here is derived from an EMBL/GenBank/DDBJ whole genome shotgun (WGS) entry which is preliminary data.</text>
</comment>
<organism evidence="9 10">
    <name type="scientific">Rhodohalobacter mucosus</name>
    <dbReference type="NCBI Taxonomy" id="2079485"/>
    <lineage>
        <taxon>Bacteria</taxon>
        <taxon>Pseudomonadati</taxon>
        <taxon>Balneolota</taxon>
        <taxon>Balneolia</taxon>
        <taxon>Balneolales</taxon>
        <taxon>Balneolaceae</taxon>
        <taxon>Rhodohalobacter</taxon>
    </lineage>
</organism>
<dbReference type="GO" id="GO:0016020">
    <property type="term" value="C:membrane"/>
    <property type="evidence" value="ECO:0007669"/>
    <property type="project" value="TreeGrafter"/>
</dbReference>
<keyword evidence="2" id="KW-0645">Protease</keyword>
<protein>
    <submittedName>
        <fullName evidence="9">Peptidase M48</fullName>
    </submittedName>
</protein>
<dbReference type="PANTHER" id="PTHR22726">
    <property type="entry name" value="METALLOENDOPEPTIDASE OMA1"/>
    <property type="match status" value="1"/>
</dbReference>
<evidence type="ECO:0000313" key="9">
    <source>
        <dbReference type="EMBL" id="PWN06241.1"/>
    </source>
</evidence>
<proteinExistence type="predicted"/>
<feature type="signal peptide" evidence="7">
    <location>
        <begin position="1"/>
        <end position="23"/>
    </location>
</feature>
<dbReference type="Gene3D" id="3.30.2010.10">
    <property type="entry name" value="Metalloproteases ('zincins'), catalytic domain"/>
    <property type="match status" value="1"/>
</dbReference>
<evidence type="ECO:0000256" key="4">
    <source>
        <dbReference type="ARBA" id="ARBA00022801"/>
    </source>
</evidence>
<dbReference type="InterPro" id="IPR051156">
    <property type="entry name" value="Mito/Outer_Membr_Metalloprot"/>
</dbReference>
<evidence type="ECO:0000256" key="3">
    <source>
        <dbReference type="ARBA" id="ARBA00022723"/>
    </source>
</evidence>
<dbReference type="EMBL" id="QGGB01000007">
    <property type="protein sequence ID" value="PWN06241.1"/>
    <property type="molecule type" value="Genomic_DNA"/>
</dbReference>
<keyword evidence="5" id="KW-0862">Zinc</keyword>
<sequence>MKQLLLHLIATLTLFAFVSSCSIQESPITGSKRAYAYSWEQEIELGRNADSEIVAQFGEYPDEQVAGYVDRLSREILGESHLRREDVPEKYQNTEFTFRVLDSPVVNAFALPGGYVYVTRGLLAHLNNEAQLAVVQGHEIGHVAARHASQRGLQQTIGQFAVVGGAILGQELLGLPGESLLNLSSTAAQLLFLSYSRDNERESDKLGVEYAAMNGYAAEEGAEFFTSLKRISEESGQTIPNMLSSHPDPGEREQNIPRMAREWEEKGYEQTIRNTESYMQMLDGIIYGDNPRNGYVTDGRFVHPEMRFQFNAAEGWQVINEASRVIQVNENGNAVIIFSIDSEADGARQSVEKYEGEEGFTTLESGDVVTSDRWPAYRGVYSVQTDSGELTVHVVSVEFNSRVYQFLSYTSSEAYDDFEPAFDGVSLSFDELSDPSILNIEPVRLRIERTSESALFRNLLPGTLPMDITPEEIAILNQVNLDERIEAGTFIKIPTQ</sequence>
<keyword evidence="7" id="KW-0732">Signal</keyword>
<keyword evidence="10" id="KW-1185">Reference proteome</keyword>
<comment type="cofactor">
    <cofactor evidence="1">
        <name>Zn(2+)</name>
        <dbReference type="ChEBI" id="CHEBI:29105"/>
    </cofactor>
</comment>
<accession>A0A316TRC3</accession>
<keyword evidence="3" id="KW-0479">Metal-binding</keyword>
<keyword evidence="6" id="KW-0482">Metalloprotease</keyword>